<dbReference type="AlphaFoldDB" id="A0AAD0TTW5"/>
<gene>
    <name evidence="1" type="ORF">LP667_02255</name>
</gene>
<dbReference type="Proteomes" id="UP000277896">
    <property type="component" value="Chromosome"/>
</dbReference>
<organism evidence="1 2">
    <name type="scientific">Lactiplantibacillus paraplantarum</name>
    <dbReference type="NCBI Taxonomy" id="60520"/>
    <lineage>
        <taxon>Bacteria</taxon>
        <taxon>Bacillati</taxon>
        <taxon>Bacillota</taxon>
        <taxon>Bacilli</taxon>
        <taxon>Lactobacillales</taxon>
        <taxon>Lactobacillaceae</taxon>
        <taxon>Lactiplantibacillus</taxon>
    </lineage>
</organism>
<accession>A0AAD0TTW5</accession>
<evidence type="ECO:0000313" key="1">
    <source>
        <dbReference type="EMBL" id="AYJ40078.1"/>
    </source>
</evidence>
<reference evidence="1 2" key="1">
    <citation type="submission" date="2018-10" db="EMBL/GenBank/DDBJ databases">
        <title>Genome seuquencing of Lactobacillus species.</title>
        <authorList>
            <person name="Baek C."/>
            <person name="Yi H."/>
        </authorList>
    </citation>
    <scope>NUCLEOTIDE SEQUENCE [LARGE SCALE GENOMIC DNA]</scope>
    <source>
        <strain evidence="1 2">DSM 10667</strain>
    </source>
</reference>
<proteinExistence type="predicted"/>
<sequence>MVGYFDTETLNKALGALVLCREIKSYYIDSGLVSWLNIIFSLTVD</sequence>
<protein>
    <submittedName>
        <fullName evidence="1">Uncharacterized protein</fullName>
    </submittedName>
</protein>
<dbReference type="EMBL" id="CP032744">
    <property type="protein sequence ID" value="AYJ40078.1"/>
    <property type="molecule type" value="Genomic_DNA"/>
</dbReference>
<name>A0AAD0TTW5_9LACO</name>
<evidence type="ECO:0000313" key="2">
    <source>
        <dbReference type="Proteomes" id="UP000277896"/>
    </source>
</evidence>